<dbReference type="PROSITE" id="PS51257">
    <property type="entry name" value="PROKAR_LIPOPROTEIN"/>
    <property type="match status" value="1"/>
</dbReference>
<keyword evidence="1" id="KW-0732">Signal</keyword>
<feature type="chain" id="PRO_5045407258" description="DUF4189 domain-containing protein" evidence="1">
    <location>
        <begin position="32"/>
        <end position="78"/>
    </location>
</feature>
<evidence type="ECO:0000313" key="2">
    <source>
        <dbReference type="EMBL" id="MDC0676732.1"/>
    </source>
</evidence>
<proteinExistence type="predicted"/>
<dbReference type="Proteomes" id="UP001217485">
    <property type="component" value="Unassembled WGS sequence"/>
</dbReference>
<feature type="signal peptide" evidence="1">
    <location>
        <begin position="1"/>
        <end position="31"/>
    </location>
</feature>
<accession>A0ABT5BUS2</accession>
<evidence type="ECO:0008006" key="4">
    <source>
        <dbReference type="Google" id="ProtNLM"/>
    </source>
</evidence>
<keyword evidence="3" id="KW-1185">Reference proteome</keyword>
<protein>
    <recommendedName>
        <fullName evidence="4">DUF4189 domain-containing protein</fullName>
    </recommendedName>
</protein>
<gene>
    <name evidence="2" type="ORF">POL72_03200</name>
</gene>
<dbReference type="EMBL" id="JAQNDK010000001">
    <property type="protein sequence ID" value="MDC0676732.1"/>
    <property type="molecule type" value="Genomic_DNA"/>
</dbReference>
<comment type="caution">
    <text evidence="2">The sequence shown here is derived from an EMBL/GenBank/DDBJ whole genome shotgun (WGS) entry which is preliminary data.</text>
</comment>
<dbReference type="RefSeq" id="WP_272093507.1">
    <property type="nucleotide sequence ID" value="NZ_JAQNDK010000001.1"/>
</dbReference>
<name>A0ABT5BUS2_9BACT</name>
<evidence type="ECO:0000313" key="3">
    <source>
        <dbReference type="Proteomes" id="UP001217485"/>
    </source>
</evidence>
<organism evidence="2 3">
    <name type="scientific">Sorangium atrum</name>
    <dbReference type="NCBI Taxonomy" id="2995308"/>
    <lineage>
        <taxon>Bacteria</taxon>
        <taxon>Pseudomonadati</taxon>
        <taxon>Myxococcota</taxon>
        <taxon>Polyangia</taxon>
        <taxon>Polyangiales</taxon>
        <taxon>Polyangiaceae</taxon>
        <taxon>Sorangium</taxon>
    </lineage>
</organism>
<reference evidence="2 3" key="1">
    <citation type="submission" date="2023-01" db="EMBL/GenBank/DDBJ databases">
        <title>Minimal conservation of predation-associated metabolite biosynthetic gene clusters underscores biosynthetic potential of Myxococcota including descriptions for ten novel species: Archangium lansinium sp. nov., Myxococcus landrumus sp. nov., Nannocystis bai.</title>
        <authorList>
            <person name="Ahearne A."/>
            <person name="Stevens C."/>
            <person name="Dowd S."/>
        </authorList>
    </citation>
    <scope>NUCLEOTIDE SEQUENCE [LARGE SCALE GENOMIC DNA]</scope>
    <source>
        <strain evidence="2 3">WIWO2</strain>
    </source>
</reference>
<evidence type="ECO:0000256" key="1">
    <source>
        <dbReference type="SAM" id="SignalP"/>
    </source>
</evidence>
<sequence length="78" mass="7624">MSVKLVGAVMVSVGTGFACGFAGGFAGAAWAAGGTADVPASVADGKDFGCSAKGQQACPMQGLDQGGSVQGRVRRETR</sequence>